<evidence type="ECO:0000256" key="1">
    <source>
        <dbReference type="ARBA" id="ARBA00023004"/>
    </source>
</evidence>
<name>A0A380TD15_9ZZZZ</name>
<dbReference type="EMBL" id="UIDG01000101">
    <property type="protein sequence ID" value="SUS05363.1"/>
    <property type="molecule type" value="Genomic_DNA"/>
</dbReference>
<organism evidence="3">
    <name type="scientific">metagenome</name>
    <dbReference type="NCBI Taxonomy" id="256318"/>
    <lineage>
        <taxon>unclassified sequences</taxon>
        <taxon>metagenomes</taxon>
    </lineage>
</organism>
<proteinExistence type="predicted"/>
<sequence>MNLRLPDLAVGQRGRIVGFEPGQRDYRQRLLAMGLTPGTELVVSRLAPLGDPVEVRVRGTAVSLRKGEAAVLRVERLD</sequence>
<dbReference type="SUPFAM" id="SSF50037">
    <property type="entry name" value="C-terminal domain of transcriptional repressors"/>
    <property type="match status" value="1"/>
</dbReference>
<dbReference type="InterPro" id="IPR008988">
    <property type="entry name" value="Transcriptional_repressor_C"/>
</dbReference>
<protein>
    <submittedName>
        <fullName evidence="3">Fe2+ transport system protein FeoA</fullName>
    </submittedName>
</protein>
<evidence type="ECO:0000313" key="3">
    <source>
        <dbReference type="EMBL" id="SUS05363.1"/>
    </source>
</evidence>
<dbReference type="PANTHER" id="PTHR42954">
    <property type="entry name" value="FE(2+) TRANSPORT PROTEIN A"/>
    <property type="match status" value="1"/>
</dbReference>
<dbReference type="SMR" id="A0A380TD15"/>
<dbReference type="SMART" id="SM00899">
    <property type="entry name" value="FeoA"/>
    <property type="match status" value="1"/>
</dbReference>
<dbReference type="Gene3D" id="2.30.30.90">
    <property type="match status" value="1"/>
</dbReference>
<dbReference type="GO" id="GO:0046914">
    <property type="term" value="F:transition metal ion binding"/>
    <property type="evidence" value="ECO:0007669"/>
    <property type="project" value="InterPro"/>
</dbReference>
<gene>
    <name evidence="3" type="ORF">DF3PB_190025</name>
</gene>
<dbReference type="InterPro" id="IPR038157">
    <property type="entry name" value="FeoA_core_dom"/>
</dbReference>
<evidence type="ECO:0000259" key="2">
    <source>
        <dbReference type="SMART" id="SM00899"/>
    </source>
</evidence>
<feature type="domain" description="Ferrous iron transporter FeoA-like" evidence="2">
    <location>
        <begin position="3"/>
        <end position="76"/>
    </location>
</feature>
<dbReference type="AlphaFoldDB" id="A0A380TD15"/>
<dbReference type="InterPro" id="IPR052713">
    <property type="entry name" value="FeoA"/>
</dbReference>
<dbReference type="InterPro" id="IPR007167">
    <property type="entry name" value="Fe-transptr_FeoA-like"/>
</dbReference>
<keyword evidence="1" id="KW-0408">Iron</keyword>
<dbReference type="Pfam" id="PF04023">
    <property type="entry name" value="FeoA"/>
    <property type="match status" value="1"/>
</dbReference>
<reference evidence="3" key="1">
    <citation type="submission" date="2018-07" db="EMBL/GenBank/DDBJ databases">
        <authorList>
            <person name="Quirk P.G."/>
            <person name="Krulwich T.A."/>
        </authorList>
    </citation>
    <scope>NUCLEOTIDE SEQUENCE</scope>
</reference>
<accession>A0A380TD15</accession>
<dbReference type="PANTHER" id="PTHR42954:SF2">
    <property type="entry name" value="FE(2+) TRANSPORT PROTEIN A"/>
    <property type="match status" value="1"/>
</dbReference>